<sequence length="120" mass="13193">MRFAEIYSMFGIKGTVCDTTLPEGLKEGQSFEKALYTPSTKAEIGQKFRVLYQAIEVTDVRGIGATAVKNAILENLDSKEQKTVLKFPAAPAPSFKHVSVIKAADEHGIVLMHTNLRLLI</sequence>
<name>A0A2N1NJM0_9GLOM</name>
<proteinExistence type="predicted"/>
<dbReference type="Gene3D" id="3.30.470.20">
    <property type="entry name" value="ATP-grasp fold, B domain"/>
    <property type="match status" value="1"/>
</dbReference>
<evidence type="ECO:0000313" key="2">
    <source>
        <dbReference type="Proteomes" id="UP000233469"/>
    </source>
</evidence>
<dbReference type="GO" id="GO:0006189">
    <property type="term" value="P:'de novo' IMP biosynthetic process"/>
    <property type="evidence" value="ECO:0007669"/>
    <property type="project" value="UniProtKB-UniPathway"/>
</dbReference>
<gene>
    <name evidence="1" type="ORF">RhiirC2_864066</name>
</gene>
<accession>A0A2N1NJM0</accession>
<dbReference type="UniPathway" id="UPA00074">
    <property type="reaction ID" value="UER00131"/>
</dbReference>
<organism evidence="1 2">
    <name type="scientific">Rhizophagus irregularis</name>
    <dbReference type="NCBI Taxonomy" id="588596"/>
    <lineage>
        <taxon>Eukaryota</taxon>
        <taxon>Fungi</taxon>
        <taxon>Fungi incertae sedis</taxon>
        <taxon>Mucoromycota</taxon>
        <taxon>Glomeromycotina</taxon>
        <taxon>Glomeromycetes</taxon>
        <taxon>Glomerales</taxon>
        <taxon>Glomeraceae</taxon>
        <taxon>Rhizophagus</taxon>
    </lineage>
</organism>
<dbReference type="SUPFAM" id="SSF56104">
    <property type="entry name" value="SAICAR synthase-like"/>
    <property type="match status" value="1"/>
</dbReference>
<dbReference type="EMBL" id="LLXL01000327">
    <property type="protein sequence ID" value="PKK74078.1"/>
    <property type="molecule type" value="Genomic_DNA"/>
</dbReference>
<evidence type="ECO:0000313" key="1">
    <source>
        <dbReference type="EMBL" id="PKK74078.1"/>
    </source>
</evidence>
<protein>
    <submittedName>
        <fullName evidence="1">Uncharacterized protein</fullName>
    </submittedName>
</protein>
<comment type="caution">
    <text evidence="1">The sequence shown here is derived from an EMBL/GenBank/DDBJ whole genome shotgun (WGS) entry which is preliminary data.</text>
</comment>
<dbReference type="Proteomes" id="UP000233469">
    <property type="component" value="Unassembled WGS sequence"/>
</dbReference>
<dbReference type="AlphaFoldDB" id="A0A2N1NJM0"/>
<dbReference type="VEuPathDB" id="FungiDB:FUN_022306"/>
<reference evidence="1 2" key="1">
    <citation type="submission" date="2016-04" db="EMBL/GenBank/DDBJ databases">
        <title>Genome analyses suggest a sexual origin of heterokaryosis in a supposedly ancient asexual fungus.</title>
        <authorList>
            <person name="Ropars J."/>
            <person name="Sedzielewska K."/>
            <person name="Noel J."/>
            <person name="Charron P."/>
            <person name="Farinelli L."/>
            <person name="Marton T."/>
            <person name="Kruger M."/>
            <person name="Pelin A."/>
            <person name="Brachmann A."/>
            <person name="Corradi N."/>
        </authorList>
    </citation>
    <scope>NUCLEOTIDE SEQUENCE [LARGE SCALE GENOMIC DNA]</scope>
    <source>
        <strain evidence="1 2">C2</strain>
    </source>
</reference>
<reference evidence="1 2" key="2">
    <citation type="submission" date="2017-10" db="EMBL/GenBank/DDBJ databases">
        <title>Extensive intraspecific genome diversity in a model arbuscular mycorrhizal fungus.</title>
        <authorList>
            <person name="Chen E.C.H."/>
            <person name="Morin E."/>
            <person name="Baudet D."/>
            <person name="Noel J."/>
            <person name="Ndikumana S."/>
            <person name="Charron P."/>
            <person name="St-Onge C."/>
            <person name="Giorgi J."/>
            <person name="Grigoriev I.V."/>
            <person name="Roux C."/>
            <person name="Martin F.M."/>
            <person name="Corradi N."/>
        </authorList>
    </citation>
    <scope>NUCLEOTIDE SEQUENCE [LARGE SCALE GENOMIC DNA]</scope>
    <source>
        <strain evidence="1 2">C2</strain>
    </source>
</reference>